<evidence type="ECO:0000256" key="2">
    <source>
        <dbReference type="ARBA" id="ARBA00022888"/>
    </source>
</evidence>
<dbReference type="EMBL" id="LAVV01008880">
    <property type="protein sequence ID" value="KNZ51728.1"/>
    <property type="molecule type" value="Genomic_DNA"/>
</dbReference>
<keyword evidence="3" id="KW-0315">Glutamine amidotransferase</keyword>
<protein>
    <recommendedName>
        <fullName evidence="4">Asparagine synthetase domain-containing protein</fullName>
    </recommendedName>
</protein>
<proteinExistence type="predicted"/>
<keyword evidence="6" id="KW-1185">Reference proteome</keyword>
<dbReference type="CDD" id="cd01991">
    <property type="entry name" value="Asn_synthase_B_C"/>
    <property type="match status" value="1"/>
</dbReference>
<keyword evidence="2" id="KW-0061">Asparagine biosynthesis</keyword>
<dbReference type="OrthoDB" id="2500360at2759"/>
<organism evidence="5 6">
    <name type="scientific">Puccinia sorghi</name>
    <dbReference type="NCBI Taxonomy" id="27349"/>
    <lineage>
        <taxon>Eukaryota</taxon>
        <taxon>Fungi</taxon>
        <taxon>Dikarya</taxon>
        <taxon>Basidiomycota</taxon>
        <taxon>Pucciniomycotina</taxon>
        <taxon>Pucciniomycetes</taxon>
        <taxon>Pucciniales</taxon>
        <taxon>Pucciniaceae</taxon>
        <taxon>Puccinia</taxon>
    </lineage>
</organism>
<feature type="non-terminal residue" evidence="5">
    <location>
        <position position="1"/>
    </location>
</feature>
<dbReference type="SUPFAM" id="SSF52402">
    <property type="entry name" value="Adenine nucleotide alpha hydrolases-like"/>
    <property type="match status" value="1"/>
</dbReference>
<accession>A0A0L6UT62</accession>
<feature type="domain" description="Asparagine synthetase" evidence="4">
    <location>
        <begin position="496"/>
        <end position="554"/>
    </location>
</feature>
<dbReference type="VEuPathDB" id="FungiDB:VP01_3840g1"/>
<dbReference type="GO" id="GO:0004066">
    <property type="term" value="F:asparagine synthase (glutamine-hydrolyzing) activity"/>
    <property type="evidence" value="ECO:0007669"/>
    <property type="project" value="InterPro"/>
</dbReference>
<dbReference type="STRING" id="27349.A0A0L6UT62"/>
<dbReference type="InterPro" id="IPR051857">
    <property type="entry name" value="Asn_synthetase_domain"/>
</dbReference>
<sequence length="624" mass="69348">RETVVDGEKLTSSSLDIIDFLEDKGIGLTIKTIPRGRSGSAGLIIHGDSSSMIEATTVIEQSILRAISTRGVCGLLFGNDTGPDFQAQTTHHISADSADVDIEINFFASVLHLRGVTLTQQPIRAADTGSLLLWNGEVFEGLAVADLENDGQAVLKALENRANQTVPKIFLSIEGPYAFVYYDAVLNEIWFGRDPLGRRSLMRLERKDDPHRSLISVASHYEGRAALGSSELTTDSLLYVDLNNAENLSVLQVARGSPPIVLNRQIPLESDRVSFSSTWPSTLTNASSRLRDSLNNAVRRRVLHISTLYRTHADDPNVAILFSGGLDCTTLALMAHLQIPLTESIDLINVAFENKRAASNSKRHDKTVTPDIFSVPDRRTGEESWKELCELTPGRIWRFVKVDVWMADYLQYKDQIIELMWPNDTVMDLSIAAALFFAARGMGSYRMDPNSDEITQSYRTPARVFLSGLGADELLGGYSRHRAAFSSGTPWMNLIEELQLDINRIPTRNLGRDDRIIAHHGREVRYPFLDRDVIETLAGLPVHLKCDLGLEKGTGDKLLLRFLASDLGLRRASKLVKRAIQFGARSAKLEGVEKGTAELRPTMNNREKNKAQENDIPHQLYAFV</sequence>
<dbReference type="Gene3D" id="3.60.20.10">
    <property type="entry name" value="Glutamine Phosphoribosylpyrophosphate, subunit 1, domain 1"/>
    <property type="match status" value="1"/>
</dbReference>
<evidence type="ECO:0000259" key="4">
    <source>
        <dbReference type="Pfam" id="PF00733"/>
    </source>
</evidence>
<evidence type="ECO:0000256" key="3">
    <source>
        <dbReference type="ARBA" id="ARBA00022962"/>
    </source>
</evidence>
<dbReference type="AlphaFoldDB" id="A0A0L6UT62"/>
<dbReference type="PANTHER" id="PTHR45937">
    <property type="entry name" value="ASPARAGINE SYNTHETASE DOMAIN-CONTAINING PROTEIN 1"/>
    <property type="match status" value="1"/>
</dbReference>
<reference evidence="5 6" key="1">
    <citation type="submission" date="2015-08" db="EMBL/GenBank/DDBJ databases">
        <title>Next Generation Sequencing and Analysis of the Genome of Puccinia sorghi L Schw, the Causal Agent of Maize Common Rust.</title>
        <authorList>
            <person name="Rochi L."/>
            <person name="Burguener G."/>
            <person name="Darino M."/>
            <person name="Turjanski A."/>
            <person name="Kreff E."/>
            <person name="Dieguez M.J."/>
            <person name="Sacco F."/>
        </authorList>
    </citation>
    <scope>NUCLEOTIDE SEQUENCE [LARGE SCALE GENOMIC DNA]</scope>
    <source>
        <strain evidence="5 6">RO10H11247</strain>
    </source>
</reference>
<dbReference type="InterPro" id="IPR029055">
    <property type="entry name" value="Ntn_hydrolases_N"/>
</dbReference>
<evidence type="ECO:0000313" key="6">
    <source>
        <dbReference type="Proteomes" id="UP000037035"/>
    </source>
</evidence>
<dbReference type="SUPFAM" id="SSF56235">
    <property type="entry name" value="N-terminal nucleophile aminohydrolases (Ntn hydrolases)"/>
    <property type="match status" value="1"/>
</dbReference>
<dbReference type="PANTHER" id="PTHR45937:SF1">
    <property type="entry name" value="ASPARAGINE SYNTHETASE DOMAIN-CONTAINING PROTEIN 1"/>
    <property type="match status" value="1"/>
</dbReference>
<dbReference type="GO" id="GO:0006529">
    <property type="term" value="P:asparagine biosynthetic process"/>
    <property type="evidence" value="ECO:0007669"/>
    <property type="project" value="UniProtKB-KW"/>
</dbReference>
<evidence type="ECO:0000256" key="1">
    <source>
        <dbReference type="ARBA" id="ARBA00022605"/>
    </source>
</evidence>
<dbReference type="InterPro" id="IPR014729">
    <property type="entry name" value="Rossmann-like_a/b/a_fold"/>
</dbReference>
<feature type="non-terminal residue" evidence="5">
    <location>
        <position position="624"/>
    </location>
</feature>
<dbReference type="Pfam" id="PF00733">
    <property type="entry name" value="Asn_synthase"/>
    <property type="match status" value="1"/>
</dbReference>
<dbReference type="Gene3D" id="3.40.50.620">
    <property type="entry name" value="HUPs"/>
    <property type="match status" value="1"/>
</dbReference>
<evidence type="ECO:0000313" key="5">
    <source>
        <dbReference type="EMBL" id="KNZ51728.1"/>
    </source>
</evidence>
<comment type="caution">
    <text evidence="5">The sequence shown here is derived from an EMBL/GenBank/DDBJ whole genome shotgun (WGS) entry which is preliminary data.</text>
</comment>
<keyword evidence="1" id="KW-0028">Amino-acid biosynthesis</keyword>
<gene>
    <name evidence="5" type="ORF">VP01_3840g1</name>
</gene>
<dbReference type="Proteomes" id="UP000037035">
    <property type="component" value="Unassembled WGS sequence"/>
</dbReference>
<name>A0A0L6UT62_9BASI</name>
<dbReference type="InterPro" id="IPR001962">
    <property type="entry name" value="Asn_synthase"/>
</dbReference>